<accession>A0ABR8XTR7</accession>
<dbReference type="Proteomes" id="UP000619101">
    <property type="component" value="Unassembled WGS sequence"/>
</dbReference>
<comment type="caution">
    <text evidence="1">The sequence shown here is derived from an EMBL/GenBank/DDBJ whole genome shotgun (WGS) entry which is preliminary data.</text>
</comment>
<organism evidence="1 2">
    <name type="scientific">Solibacillus faecavium</name>
    <dbReference type="NCBI Taxonomy" id="2762221"/>
    <lineage>
        <taxon>Bacteria</taxon>
        <taxon>Bacillati</taxon>
        <taxon>Bacillota</taxon>
        <taxon>Bacilli</taxon>
        <taxon>Bacillales</taxon>
        <taxon>Caryophanaceae</taxon>
        <taxon>Solibacillus</taxon>
    </lineage>
</organism>
<gene>
    <name evidence="1" type="ORF">H9635_01130</name>
</gene>
<reference evidence="1 2" key="1">
    <citation type="submission" date="2020-08" db="EMBL/GenBank/DDBJ databases">
        <title>A Genomic Blueprint of the Chicken Gut Microbiome.</title>
        <authorList>
            <person name="Gilroy R."/>
            <person name="Ravi A."/>
            <person name="Getino M."/>
            <person name="Pursley I."/>
            <person name="Horton D.L."/>
            <person name="Alikhan N.-F."/>
            <person name="Baker D."/>
            <person name="Gharbi K."/>
            <person name="Hall N."/>
            <person name="Watson M."/>
            <person name="Adriaenssens E.M."/>
            <person name="Foster-Nyarko E."/>
            <person name="Jarju S."/>
            <person name="Secka A."/>
            <person name="Antonio M."/>
            <person name="Oren A."/>
            <person name="Chaudhuri R."/>
            <person name="La Ragione R.M."/>
            <person name="Hildebrand F."/>
            <person name="Pallen M.J."/>
        </authorList>
    </citation>
    <scope>NUCLEOTIDE SEQUENCE [LARGE SCALE GENOMIC DNA]</scope>
    <source>
        <strain evidence="1 2">A46</strain>
    </source>
</reference>
<name>A0ABR8XTR7_9BACL</name>
<evidence type="ECO:0000313" key="1">
    <source>
        <dbReference type="EMBL" id="MBD8035321.1"/>
    </source>
</evidence>
<keyword evidence="1" id="KW-0489">Methyltransferase</keyword>
<proteinExistence type="predicted"/>
<keyword evidence="1" id="KW-0808">Transferase</keyword>
<keyword evidence="2" id="KW-1185">Reference proteome</keyword>
<dbReference type="GO" id="GO:0008168">
    <property type="term" value="F:methyltransferase activity"/>
    <property type="evidence" value="ECO:0007669"/>
    <property type="project" value="UniProtKB-KW"/>
</dbReference>
<dbReference type="RefSeq" id="WP_191698307.1">
    <property type="nucleotide sequence ID" value="NZ_JACSPZ010000001.1"/>
</dbReference>
<dbReference type="GO" id="GO:0032259">
    <property type="term" value="P:methylation"/>
    <property type="evidence" value="ECO:0007669"/>
    <property type="project" value="UniProtKB-KW"/>
</dbReference>
<dbReference type="EMBL" id="JACSPZ010000001">
    <property type="protein sequence ID" value="MBD8035321.1"/>
    <property type="molecule type" value="Genomic_DNA"/>
</dbReference>
<sequence length="78" mass="9291">MRKLFPVNNKLQITSFMDIRYDGYYTVGDVSPTEYNCRTKDFTMHIRAGELEVMHLFEEGFLIHCSKLEKLTIERIKK</sequence>
<protein>
    <submittedName>
        <fullName evidence="1">RNA methyltransferase</fullName>
    </submittedName>
</protein>
<evidence type="ECO:0000313" key="2">
    <source>
        <dbReference type="Proteomes" id="UP000619101"/>
    </source>
</evidence>